<gene>
    <name evidence="2" type="ORF">ACFPFO_09640</name>
</gene>
<protein>
    <submittedName>
        <fullName evidence="2">HalOD1 output domain-containing protein</fullName>
    </submittedName>
</protein>
<proteinExistence type="predicted"/>
<evidence type="ECO:0000313" key="2">
    <source>
        <dbReference type="EMBL" id="MFC4988009.1"/>
    </source>
</evidence>
<accession>A0ABD5QEJ6</accession>
<keyword evidence="3" id="KW-1185">Reference proteome</keyword>
<evidence type="ECO:0000313" key="3">
    <source>
        <dbReference type="Proteomes" id="UP001595925"/>
    </source>
</evidence>
<name>A0ABD5QEJ6_9EURY</name>
<dbReference type="EMBL" id="JBHSJG010000036">
    <property type="protein sequence ID" value="MFC4988009.1"/>
    <property type="molecule type" value="Genomic_DNA"/>
</dbReference>
<reference evidence="2 3" key="1">
    <citation type="journal article" date="2019" name="Int. J. Syst. Evol. Microbiol.">
        <title>The Global Catalogue of Microorganisms (GCM) 10K type strain sequencing project: providing services to taxonomists for standard genome sequencing and annotation.</title>
        <authorList>
            <consortium name="The Broad Institute Genomics Platform"/>
            <consortium name="The Broad Institute Genome Sequencing Center for Infectious Disease"/>
            <person name="Wu L."/>
            <person name="Ma J."/>
        </authorList>
    </citation>
    <scope>NUCLEOTIDE SEQUENCE [LARGE SCALE GENOMIC DNA]</scope>
    <source>
        <strain evidence="2 3">CGMCC 1.15824</strain>
    </source>
</reference>
<sequence length="98" mass="10275">MVTHEHSAEDDSVAVDVVLLVAERTGVEPADLPPIEEAIDPDALDALFASARTGGTQRGYVEFTYYGHHVTVPLDGDRTITVVSEPAAAASDSGRSAP</sequence>
<feature type="domain" description="Halobacterial output" evidence="1">
    <location>
        <begin position="9"/>
        <end position="80"/>
    </location>
</feature>
<evidence type="ECO:0000259" key="1">
    <source>
        <dbReference type="Pfam" id="PF18545"/>
    </source>
</evidence>
<comment type="caution">
    <text evidence="2">The sequence shown here is derived from an EMBL/GenBank/DDBJ whole genome shotgun (WGS) entry which is preliminary data.</text>
</comment>
<dbReference type="Pfam" id="PF18545">
    <property type="entry name" value="HalOD1"/>
    <property type="match status" value="1"/>
</dbReference>
<organism evidence="2 3">
    <name type="scientific">Saliphagus infecundisoli</name>
    <dbReference type="NCBI Taxonomy" id="1849069"/>
    <lineage>
        <taxon>Archaea</taxon>
        <taxon>Methanobacteriati</taxon>
        <taxon>Methanobacteriota</taxon>
        <taxon>Stenosarchaea group</taxon>
        <taxon>Halobacteria</taxon>
        <taxon>Halobacteriales</taxon>
        <taxon>Natrialbaceae</taxon>
        <taxon>Saliphagus</taxon>
    </lineage>
</organism>
<dbReference type="InterPro" id="IPR040624">
    <property type="entry name" value="HalOD1"/>
</dbReference>
<dbReference type="AlphaFoldDB" id="A0ABD5QEJ6"/>
<dbReference type="RefSeq" id="WP_224826958.1">
    <property type="nucleotide sequence ID" value="NZ_JAIVEF010000001.1"/>
</dbReference>
<dbReference type="Proteomes" id="UP001595925">
    <property type="component" value="Unassembled WGS sequence"/>
</dbReference>